<reference evidence="2 3" key="1">
    <citation type="submission" date="2020-02" db="EMBL/GenBank/DDBJ databases">
        <authorList>
            <person name="Babadi Z.K."/>
            <person name="Risdian C."/>
            <person name="Ebrahimipour G.H."/>
            <person name="Wink J."/>
        </authorList>
    </citation>
    <scope>NUCLEOTIDE SEQUENCE [LARGE SCALE GENOMIC DNA]</scope>
    <source>
        <strain evidence="2 3">ZKHCc1 1396</strain>
    </source>
</reference>
<evidence type="ECO:0000256" key="1">
    <source>
        <dbReference type="SAM" id="MobiDB-lite"/>
    </source>
</evidence>
<feature type="compositionally biased region" description="Basic residues" evidence="1">
    <location>
        <begin position="136"/>
        <end position="148"/>
    </location>
</feature>
<evidence type="ECO:0000313" key="3">
    <source>
        <dbReference type="Proteomes" id="UP001516472"/>
    </source>
</evidence>
<keyword evidence="3" id="KW-1185">Reference proteome</keyword>
<gene>
    <name evidence="2" type="ORF">G4177_30040</name>
</gene>
<name>A0ABR9PWV8_9BACT</name>
<feature type="compositionally biased region" description="Basic residues" evidence="1">
    <location>
        <begin position="108"/>
        <end position="124"/>
    </location>
</feature>
<dbReference type="RefSeq" id="WP_193429611.1">
    <property type="nucleotide sequence ID" value="NZ_CBCSIP010000080.1"/>
</dbReference>
<sequence length="193" mass="22153">MRKVKDPGVALMNEREMRLVMASAPRNLMELSERELKGMVKRARGMMDKYTQRSHMLRREASGKRVPTRSRKAEGDMNTRRKAALFRTALSRFETQLGRMEKAEMRKARPAMRKRPTMRKRPAAKRATGTTARVTPLRKKTTMAKRVARPAGYARRTTAKGGARKAQGFPSMKSQAHRAAQGRRTQARRDLMR</sequence>
<evidence type="ECO:0000313" key="2">
    <source>
        <dbReference type="EMBL" id="MBE4752416.1"/>
    </source>
</evidence>
<dbReference type="Proteomes" id="UP001516472">
    <property type="component" value="Unassembled WGS sequence"/>
</dbReference>
<organism evidence="2 3">
    <name type="scientific">Corallococcus soli</name>
    <dbReference type="NCBI Taxonomy" id="2710757"/>
    <lineage>
        <taxon>Bacteria</taxon>
        <taxon>Pseudomonadati</taxon>
        <taxon>Myxococcota</taxon>
        <taxon>Myxococcia</taxon>
        <taxon>Myxococcales</taxon>
        <taxon>Cystobacterineae</taxon>
        <taxon>Myxococcaceae</taxon>
        <taxon>Corallococcus</taxon>
    </lineage>
</organism>
<comment type="caution">
    <text evidence="2">The sequence shown here is derived from an EMBL/GenBank/DDBJ whole genome shotgun (WGS) entry which is preliminary data.</text>
</comment>
<protein>
    <submittedName>
        <fullName evidence="2">Uncharacterized protein</fullName>
    </submittedName>
</protein>
<accession>A0ABR9PWV8</accession>
<proteinExistence type="predicted"/>
<dbReference type="EMBL" id="JAAIYO010000012">
    <property type="protein sequence ID" value="MBE4752416.1"/>
    <property type="molecule type" value="Genomic_DNA"/>
</dbReference>
<feature type="region of interest" description="Disordered" evidence="1">
    <location>
        <begin position="102"/>
        <end position="193"/>
    </location>
</feature>
<feature type="region of interest" description="Disordered" evidence="1">
    <location>
        <begin position="57"/>
        <end position="78"/>
    </location>
</feature>